<comment type="similarity">
    <text evidence="1 5">Belongs to the N(4)/N(6)-methyltransferase family.</text>
</comment>
<evidence type="ECO:0000313" key="7">
    <source>
        <dbReference type="EMBL" id="KGB24762.1"/>
    </source>
</evidence>
<evidence type="ECO:0000313" key="8">
    <source>
        <dbReference type="Proteomes" id="UP000029448"/>
    </source>
</evidence>
<dbReference type="PATRIC" id="fig|104102.7.peg.1005"/>
<feature type="domain" description="DNA methylase N-4/N-6" evidence="6">
    <location>
        <begin position="70"/>
        <end position="280"/>
    </location>
</feature>
<evidence type="ECO:0000256" key="2">
    <source>
        <dbReference type="ARBA" id="ARBA00022603"/>
    </source>
</evidence>
<dbReference type="PROSITE" id="PS00092">
    <property type="entry name" value="N6_MTASE"/>
    <property type="match status" value="1"/>
</dbReference>
<evidence type="ECO:0000259" key="6">
    <source>
        <dbReference type="Pfam" id="PF01555"/>
    </source>
</evidence>
<organism evidence="7 8">
    <name type="scientific">Acetobacter tropicalis</name>
    <dbReference type="NCBI Taxonomy" id="104102"/>
    <lineage>
        <taxon>Bacteria</taxon>
        <taxon>Pseudomonadati</taxon>
        <taxon>Pseudomonadota</taxon>
        <taxon>Alphaproteobacteria</taxon>
        <taxon>Acetobacterales</taxon>
        <taxon>Acetobacteraceae</taxon>
        <taxon>Acetobacter</taxon>
    </lineage>
</organism>
<dbReference type="STRING" id="104102.AtDm6_1011"/>
<name>A0A094YTQ0_9PROT</name>
<evidence type="ECO:0000256" key="1">
    <source>
        <dbReference type="ARBA" id="ARBA00006594"/>
    </source>
</evidence>
<dbReference type="EMBL" id="JOKM01000029">
    <property type="protein sequence ID" value="KGB24762.1"/>
    <property type="molecule type" value="Genomic_DNA"/>
</dbReference>
<dbReference type="PRINTS" id="PR00508">
    <property type="entry name" value="S21N4MTFRASE"/>
</dbReference>
<dbReference type="CDD" id="cd02440">
    <property type="entry name" value="AdoMet_MTases"/>
    <property type="match status" value="1"/>
</dbReference>
<dbReference type="Pfam" id="PF01555">
    <property type="entry name" value="N6_N4_Mtase"/>
    <property type="match status" value="1"/>
</dbReference>
<evidence type="ECO:0000256" key="3">
    <source>
        <dbReference type="ARBA" id="ARBA00022679"/>
    </source>
</evidence>
<protein>
    <recommendedName>
        <fullName evidence="5">Methyltransferase</fullName>
        <ecNumber evidence="5">2.1.1.-</ecNumber>
    </recommendedName>
</protein>
<dbReference type="GO" id="GO:0003677">
    <property type="term" value="F:DNA binding"/>
    <property type="evidence" value="ECO:0007669"/>
    <property type="project" value="InterPro"/>
</dbReference>
<dbReference type="Gene3D" id="3.40.50.150">
    <property type="entry name" value="Vaccinia Virus protein VP39"/>
    <property type="match status" value="1"/>
</dbReference>
<keyword evidence="3" id="KW-0808">Transferase</keyword>
<reference evidence="7 8" key="1">
    <citation type="submission" date="2014-06" db="EMBL/GenBank/DDBJ databases">
        <title>Functional and comparative genomic analyses of the Drosophila gut microbiota identify candidate symbiosis factors.</title>
        <authorList>
            <person name="Newell P.D."/>
            <person name="Chaston J.M."/>
            <person name="Douglas A.E."/>
        </authorList>
    </citation>
    <scope>NUCLEOTIDE SEQUENCE [LARGE SCALE GENOMIC DNA]</scope>
    <source>
        <strain evidence="7 8">DmCS_006</strain>
    </source>
</reference>
<dbReference type="EC" id="2.1.1.-" evidence="5"/>
<accession>A0A094YTQ0</accession>
<keyword evidence="8" id="KW-1185">Reference proteome</keyword>
<dbReference type="InterPro" id="IPR002941">
    <property type="entry name" value="DNA_methylase_N4/N6"/>
</dbReference>
<keyword evidence="2 7" id="KW-0489">Methyltransferase</keyword>
<dbReference type="AlphaFoldDB" id="A0A094YTQ0"/>
<sequence>MACDLLRAAGLRHTPNQYRERSVFPVSCSTSSEPWPPPERTTRAGRCGDIVMTLLCGDCRNLMPAQGPYDLILADPPYGETSLSWDRRVEGWLPLAAQALTPSGSLWVFGSLRSFMATGTDFRTARLRLAQEIVWEKQNGSVFHADRFRRVHELIVQFYPATARWQDIYNEVATTDDARARTVRRKHRPPHTGAIAACTYRSLDGGPRLARSVQRFRNVHGRAIHPTEKPVPLLDLLVRVSCPPDGLVGDWFAGSGAAGVACRLAGRRYVGCEIDPDMARRARDRLATILPFPVGEPS</sequence>
<dbReference type="InterPro" id="IPR029063">
    <property type="entry name" value="SAM-dependent_MTases_sf"/>
</dbReference>
<comment type="caution">
    <text evidence="7">The sequence shown here is derived from an EMBL/GenBank/DDBJ whole genome shotgun (WGS) entry which is preliminary data.</text>
</comment>
<dbReference type="SUPFAM" id="SSF53335">
    <property type="entry name" value="S-adenosyl-L-methionine-dependent methyltransferases"/>
    <property type="match status" value="1"/>
</dbReference>
<proteinExistence type="inferred from homology"/>
<dbReference type="GO" id="GO:0032259">
    <property type="term" value="P:methylation"/>
    <property type="evidence" value="ECO:0007669"/>
    <property type="project" value="UniProtKB-KW"/>
</dbReference>
<gene>
    <name evidence="7" type="ORF">AtDm6_1011</name>
</gene>
<evidence type="ECO:0000256" key="4">
    <source>
        <dbReference type="ARBA" id="ARBA00047942"/>
    </source>
</evidence>
<dbReference type="GO" id="GO:0009007">
    <property type="term" value="F:site-specific DNA-methyltransferase (adenine-specific) activity"/>
    <property type="evidence" value="ECO:0007669"/>
    <property type="project" value="UniProtKB-EC"/>
</dbReference>
<dbReference type="Proteomes" id="UP000029448">
    <property type="component" value="Unassembled WGS sequence"/>
</dbReference>
<dbReference type="GO" id="GO:0008170">
    <property type="term" value="F:N-methyltransferase activity"/>
    <property type="evidence" value="ECO:0007669"/>
    <property type="project" value="InterPro"/>
</dbReference>
<evidence type="ECO:0000256" key="5">
    <source>
        <dbReference type="RuleBase" id="RU362026"/>
    </source>
</evidence>
<dbReference type="InterPro" id="IPR002052">
    <property type="entry name" value="DNA_methylase_N6_adenine_CS"/>
</dbReference>
<dbReference type="InterPro" id="IPR001091">
    <property type="entry name" value="RM_Methyltransferase"/>
</dbReference>
<comment type="catalytic activity">
    <reaction evidence="4">
        <text>a 2'-deoxyadenosine in DNA + S-adenosyl-L-methionine = an N(6)-methyl-2'-deoxyadenosine in DNA + S-adenosyl-L-homocysteine + H(+)</text>
        <dbReference type="Rhea" id="RHEA:15197"/>
        <dbReference type="Rhea" id="RHEA-COMP:12418"/>
        <dbReference type="Rhea" id="RHEA-COMP:12419"/>
        <dbReference type="ChEBI" id="CHEBI:15378"/>
        <dbReference type="ChEBI" id="CHEBI:57856"/>
        <dbReference type="ChEBI" id="CHEBI:59789"/>
        <dbReference type="ChEBI" id="CHEBI:90615"/>
        <dbReference type="ChEBI" id="CHEBI:90616"/>
        <dbReference type="EC" id="2.1.1.72"/>
    </reaction>
</comment>